<keyword evidence="3" id="KW-0804">Transcription</keyword>
<dbReference type="InterPro" id="IPR020449">
    <property type="entry name" value="Tscrpt_reg_AraC-type_HTH"/>
</dbReference>
<protein>
    <submittedName>
        <fullName evidence="5">AraC family transcriptional regulator</fullName>
    </submittedName>
</protein>
<evidence type="ECO:0000259" key="4">
    <source>
        <dbReference type="PROSITE" id="PS01124"/>
    </source>
</evidence>
<keyword evidence="6" id="KW-1185">Reference proteome</keyword>
<dbReference type="InterPro" id="IPR018060">
    <property type="entry name" value="HTH_AraC"/>
</dbReference>
<accession>A0AAE3SUR3</accession>
<comment type="caution">
    <text evidence="5">The sequence shown here is derived from an EMBL/GenBank/DDBJ whole genome shotgun (WGS) entry which is preliminary data.</text>
</comment>
<dbReference type="PANTHER" id="PTHR46796">
    <property type="entry name" value="HTH-TYPE TRANSCRIPTIONAL ACTIVATOR RHAS-RELATED"/>
    <property type="match status" value="1"/>
</dbReference>
<dbReference type="PANTHER" id="PTHR46796:SF6">
    <property type="entry name" value="ARAC SUBFAMILY"/>
    <property type="match status" value="1"/>
</dbReference>
<dbReference type="Pfam" id="PF12833">
    <property type="entry name" value="HTH_18"/>
    <property type="match status" value="1"/>
</dbReference>
<evidence type="ECO:0000256" key="1">
    <source>
        <dbReference type="ARBA" id="ARBA00023015"/>
    </source>
</evidence>
<evidence type="ECO:0000256" key="2">
    <source>
        <dbReference type="ARBA" id="ARBA00023125"/>
    </source>
</evidence>
<organism evidence="5 6">
    <name type="scientific">Ectorhizobium quercum</name>
    <dbReference type="NCBI Taxonomy" id="2965071"/>
    <lineage>
        <taxon>Bacteria</taxon>
        <taxon>Pseudomonadati</taxon>
        <taxon>Pseudomonadota</taxon>
        <taxon>Alphaproteobacteria</taxon>
        <taxon>Hyphomicrobiales</taxon>
        <taxon>Rhizobiaceae</taxon>
        <taxon>Ectorhizobium</taxon>
    </lineage>
</organism>
<sequence>MSSANDLLSASKAGSDPIATRRALRKNGMRLLDDGDQNDAVVAYGLTGRVRMDGIHATFGRRVQIDDLETEIALDAQVCINIFLEGFVETSVNGVPMPIPQRTAQGRWQSSAMIMSCESGARLRRRARKGQYLDKMVIGLSRDWLRRWANKADAPDAFRALLEGGPGFWPWQPNRKVEFLARQMFDIAARKPPFAALLLESHTLAIVCEALGATFGDSSDAAMPPAALTATEQQRLYMLVQYIERHSAQTLSVADMAGTLGTSQATLQRLVRKAHRCSLNAFVRNRRLENARQALLFGNSSISEIAFNAGYAHLSNFTAAFHKRFGYPPSAVRKQAAGPAA</sequence>
<keyword evidence="2" id="KW-0238">DNA-binding</keyword>
<dbReference type="SMART" id="SM00342">
    <property type="entry name" value="HTH_ARAC"/>
    <property type="match status" value="1"/>
</dbReference>
<dbReference type="RefSeq" id="WP_306411163.1">
    <property type="nucleotide sequence ID" value="NZ_JANFPI010000003.1"/>
</dbReference>
<gene>
    <name evidence="5" type="ORF">NOF55_09660</name>
</gene>
<dbReference type="InterPro" id="IPR009057">
    <property type="entry name" value="Homeodomain-like_sf"/>
</dbReference>
<dbReference type="AlphaFoldDB" id="A0AAE3SUR3"/>
<dbReference type="InterPro" id="IPR050204">
    <property type="entry name" value="AraC_XylS_family_regulators"/>
</dbReference>
<proteinExistence type="predicted"/>
<dbReference type="PROSITE" id="PS01124">
    <property type="entry name" value="HTH_ARAC_FAMILY_2"/>
    <property type="match status" value="1"/>
</dbReference>
<evidence type="ECO:0000256" key="3">
    <source>
        <dbReference type="ARBA" id="ARBA00023163"/>
    </source>
</evidence>
<dbReference type="Proteomes" id="UP001208771">
    <property type="component" value="Unassembled WGS sequence"/>
</dbReference>
<feature type="domain" description="HTH araC/xylS-type" evidence="4">
    <location>
        <begin position="237"/>
        <end position="335"/>
    </location>
</feature>
<dbReference type="Gene3D" id="1.10.10.60">
    <property type="entry name" value="Homeodomain-like"/>
    <property type="match status" value="1"/>
</dbReference>
<evidence type="ECO:0000313" key="6">
    <source>
        <dbReference type="Proteomes" id="UP001208771"/>
    </source>
</evidence>
<dbReference type="GO" id="GO:0003700">
    <property type="term" value="F:DNA-binding transcription factor activity"/>
    <property type="evidence" value="ECO:0007669"/>
    <property type="project" value="InterPro"/>
</dbReference>
<dbReference type="PRINTS" id="PR00032">
    <property type="entry name" value="HTHARAC"/>
</dbReference>
<reference evidence="5" key="1">
    <citation type="submission" date="2022-07" db="EMBL/GenBank/DDBJ databases">
        <title>Ectorhizobium quercum gen.nov., sp. nov.</title>
        <authorList>
            <person name="Ma T."/>
            <person name="Li Y."/>
        </authorList>
    </citation>
    <scope>NUCLEOTIDE SEQUENCE</scope>
    <source>
        <strain evidence="5">BDR2-2</strain>
    </source>
</reference>
<dbReference type="SUPFAM" id="SSF46689">
    <property type="entry name" value="Homeodomain-like"/>
    <property type="match status" value="2"/>
</dbReference>
<name>A0AAE3SUR3_9HYPH</name>
<evidence type="ECO:0000313" key="5">
    <source>
        <dbReference type="EMBL" id="MCX8997372.1"/>
    </source>
</evidence>
<keyword evidence="1" id="KW-0805">Transcription regulation</keyword>
<dbReference type="EMBL" id="JANFPI010000003">
    <property type="protein sequence ID" value="MCX8997372.1"/>
    <property type="molecule type" value="Genomic_DNA"/>
</dbReference>
<dbReference type="GO" id="GO:0043565">
    <property type="term" value="F:sequence-specific DNA binding"/>
    <property type="evidence" value="ECO:0007669"/>
    <property type="project" value="InterPro"/>
</dbReference>